<dbReference type="PROSITE" id="PS51257">
    <property type="entry name" value="PROKAR_LIPOPROTEIN"/>
    <property type="match status" value="1"/>
</dbReference>
<sequence>MNRSLVTRTVAVAATIGLGISLAGCSAGGAAPSTGSVSGADYTGPKVTIDFWNGWTGGAAPKIVPELVKQFNAEHDNIVVKSVPMEWADISAKMPLAIKAGKGPDVAVAHGDDVATYAAQGLLLDSGDIVDGLGYTADDFPEGLFEGNQYKGTQYGIPWSVTPLGLYINNDVLKEAGVDTTVPTDAESYEKSLEALKAAGVKGEWVDGYVFTGTFEFQSLLWQFGGDLYNDDVTEATFNSEAGVQALTHMVDQIDKGYSPENVPQDGNFNALVKGENAYNWNGVWQTTNEALQDVDFSVAPVPQIGTEKAVWSSSTDWIFPSNKGQDADETSAAATFVKWMNDNSAGWAETGELPAANEVRDDPALVEKYPNLKPFLEQLPYAHYETVSPGIAAASAEITTAVGEAVLGKKTPQEALDDAAEQADKILKQNAQTYGG</sequence>
<evidence type="ECO:0000313" key="7">
    <source>
        <dbReference type="Proteomes" id="UP000321154"/>
    </source>
</evidence>
<dbReference type="EMBL" id="BJUV01000041">
    <property type="protein sequence ID" value="GEK84518.1"/>
    <property type="molecule type" value="Genomic_DNA"/>
</dbReference>
<reference evidence="6 8" key="2">
    <citation type="submission" date="2020-07" db="EMBL/GenBank/DDBJ databases">
        <title>Sequencing the genomes of 1000 actinobacteria strains.</title>
        <authorList>
            <person name="Klenk H.-P."/>
        </authorList>
    </citation>
    <scope>NUCLEOTIDE SEQUENCE [LARGE SCALE GENOMIC DNA]</scope>
    <source>
        <strain evidence="6 8">DSM 10309</strain>
    </source>
</reference>
<protein>
    <submittedName>
        <fullName evidence="6">Multiple sugar transport system substrate-binding protein</fullName>
    </submittedName>
    <submittedName>
        <fullName evidence="5">Sugar ABC transporter substrate-binding protein</fullName>
    </submittedName>
</protein>
<keyword evidence="3 4" id="KW-0732">Signal</keyword>
<evidence type="ECO:0000313" key="5">
    <source>
        <dbReference type="EMBL" id="GEK84518.1"/>
    </source>
</evidence>
<dbReference type="EMBL" id="JACGWW010000004">
    <property type="protein sequence ID" value="MBA8814373.1"/>
    <property type="molecule type" value="Genomic_DNA"/>
</dbReference>
<dbReference type="Pfam" id="PF01547">
    <property type="entry name" value="SBP_bac_1"/>
    <property type="match status" value="1"/>
</dbReference>
<feature type="signal peptide" evidence="4">
    <location>
        <begin position="1"/>
        <end position="23"/>
    </location>
</feature>
<dbReference type="CDD" id="cd14748">
    <property type="entry name" value="PBP2_UgpB"/>
    <property type="match status" value="1"/>
</dbReference>
<dbReference type="PANTHER" id="PTHR30061">
    <property type="entry name" value="MALTOSE-BINDING PERIPLASMIC PROTEIN"/>
    <property type="match status" value="1"/>
</dbReference>
<proteinExistence type="inferred from homology"/>
<dbReference type="PANTHER" id="PTHR30061:SF50">
    <property type="entry name" value="MALTOSE_MALTODEXTRIN-BINDING PERIPLASMIC PROTEIN"/>
    <property type="match status" value="1"/>
</dbReference>
<dbReference type="GO" id="GO:1901982">
    <property type="term" value="F:maltose binding"/>
    <property type="evidence" value="ECO:0007669"/>
    <property type="project" value="TreeGrafter"/>
</dbReference>
<name>A0A7W3JK91_9MICO</name>
<reference evidence="5 7" key="1">
    <citation type="submission" date="2019-07" db="EMBL/GenBank/DDBJ databases">
        <title>Whole genome shotgun sequence of Frigoribacterium faeni NBRC 103066.</title>
        <authorList>
            <person name="Hosoyama A."/>
            <person name="Uohara A."/>
            <person name="Ohji S."/>
            <person name="Ichikawa N."/>
        </authorList>
    </citation>
    <scope>NUCLEOTIDE SEQUENCE [LARGE SCALE GENOMIC DNA]</scope>
    <source>
        <strain evidence="5 7">NBRC 103066</strain>
    </source>
</reference>
<keyword evidence="6" id="KW-0762">Sugar transport</keyword>
<accession>A0A7W3JK91</accession>
<dbReference type="RefSeq" id="WP_146856841.1">
    <property type="nucleotide sequence ID" value="NZ_BAAAHR010000003.1"/>
</dbReference>
<organism evidence="6 8">
    <name type="scientific">Frigoribacterium faeni</name>
    <dbReference type="NCBI Taxonomy" id="145483"/>
    <lineage>
        <taxon>Bacteria</taxon>
        <taxon>Bacillati</taxon>
        <taxon>Actinomycetota</taxon>
        <taxon>Actinomycetes</taxon>
        <taxon>Micrococcales</taxon>
        <taxon>Microbacteriaceae</taxon>
        <taxon>Frigoribacterium</taxon>
    </lineage>
</organism>
<evidence type="ECO:0000256" key="2">
    <source>
        <dbReference type="ARBA" id="ARBA00022448"/>
    </source>
</evidence>
<dbReference type="SUPFAM" id="SSF53850">
    <property type="entry name" value="Periplasmic binding protein-like II"/>
    <property type="match status" value="1"/>
</dbReference>
<dbReference type="GO" id="GO:0015768">
    <property type="term" value="P:maltose transport"/>
    <property type="evidence" value="ECO:0007669"/>
    <property type="project" value="TreeGrafter"/>
</dbReference>
<dbReference type="Gene3D" id="3.40.190.10">
    <property type="entry name" value="Periplasmic binding protein-like II"/>
    <property type="match status" value="1"/>
</dbReference>
<dbReference type="OrthoDB" id="2510110at2"/>
<dbReference type="GO" id="GO:0042956">
    <property type="term" value="P:maltodextrin transmembrane transport"/>
    <property type="evidence" value="ECO:0007669"/>
    <property type="project" value="TreeGrafter"/>
</dbReference>
<comment type="caution">
    <text evidence="6">The sequence shown here is derived from an EMBL/GenBank/DDBJ whole genome shotgun (WGS) entry which is preliminary data.</text>
</comment>
<dbReference type="InterPro" id="IPR006059">
    <property type="entry name" value="SBP"/>
</dbReference>
<dbReference type="AlphaFoldDB" id="A0A7W3JK91"/>
<gene>
    <name evidence="6" type="ORF">FB463_002644</name>
    <name evidence="5" type="ORF">FFA01_28270</name>
</gene>
<evidence type="ECO:0000313" key="6">
    <source>
        <dbReference type="EMBL" id="MBA8814373.1"/>
    </source>
</evidence>
<dbReference type="GO" id="GO:0055052">
    <property type="term" value="C:ATP-binding cassette (ABC) transporter complex, substrate-binding subunit-containing"/>
    <property type="evidence" value="ECO:0007669"/>
    <property type="project" value="TreeGrafter"/>
</dbReference>
<comment type="similarity">
    <text evidence="1">Belongs to the bacterial solute-binding protein 1 family.</text>
</comment>
<dbReference type="Proteomes" id="UP000522688">
    <property type="component" value="Unassembled WGS sequence"/>
</dbReference>
<feature type="chain" id="PRO_5039695938" evidence="4">
    <location>
        <begin position="24"/>
        <end position="437"/>
    </location>
</feature>
<keyword evidence="2" id="KW-0813">Transport</keyword>
<evidence type="ECO:0000256" key="1">
    <source>
        <dbReference type="ARBA" id="ARBA00008520"/>
    </source>
</evidence>
<keyword evidence="7" id="KW-1185">Reference proteome</keyword>
<evidence type="ECO:0000256" key="3">
    <source>
        <dbReference type="ARBA" id="ARBA00022729"/>
    </source>
</evidence>
<evidence type="ECO:0000256" key="4">
    <source>
        <dbReference type="SAM" id="SignalP"/>
    </source>
</evidence>
<evidence type="ECO:0000313" key="8">
    <source>
        <dbReference type="Proteomes" id="UP000522688"/>
    </source>
</evidence>
<dbReference type="Proteomes" id="UP000321154">
    <property type="component" value="Unassembled WGS sequence"/>
</dbReference>